<dbReference type="AlphaFoldDB" id="A0A2Z6N885"/>
<name>A0A2Z6N885_TRISU</name>
<gene>
    <name evidence="2" type="ORF">TSUD_374130</name>
</gene>
<protein>
    <submittedName>
        <fullName evidence="2">Uncharacterized protein</fullName>
    </submittedName>
</protein>
<evidence type="ECO:0000313" key="2">
    <source>
        <dbReference type="EMBL" id="GAU41058.1"/>
    </source>
</evidence>
<reference evidence="3" key="1">
    <citation type="journal article" date="2017" name="Front. Plant Sci.">
        <title>Climate Clever Clovers: New Paradigm to Reduce the Environmental Footprint of Ruminants by Breeding Low Methanogenic Forages Utilizing Haplotype Variation.</title>
        <authorList>
            <person name="Kaur P."/>
            <person name="Appels R."/>
            <person name="Bayer P.E."/>
            <person name="Keeble-Gagnere G."/>
            <person name="Wang J."/>
            <person name="Hirakawa H."/>
            <person name="Shirasawa K."/>
            <person name="Vercoe P."/>
            <person name="Stefanova K."/>
            <person name="Durmic Z."/>
            <person name="Nichols P."/>
            <person name="Revell C."/>
            <person name="Isobe S.N."/>
            <person name="Edwards D."/>
            <person name="Erskine W."/>
        </authorList>
    </citation>
    <scope>NUCLEOTIDE SEQUENCE [LARGE SCALE GENOMIC DNA]</scope>
    <source>
        <strain evidence="3">cv. Daliak</strain>
    </source>
</reference>
<proteinExistence type="predicted"/>
<feature type="region of interest" description="Disordered" evidence="1">
    <location>
        <begin position="1"/>
        <end position="22"/>
    </location>
</feature>
<dbReference type="Proteomes" id="UP000242715">
    <property type="component" value="Unassembled WGS sequence"/>
</dbReference>
<evidence type="ECO:0000256" key="1">
    <source>
        <dbReference type="SAM" id="MobiDB-lite"/>
    </source>
</evidence>
<keyword evidence="3" id="KW-1185">Reference proteome</keyword>
<evidence type="ECO:0000313" key="3">
    <source>
        <dbReference type="Proteomes" id="UP000242715"/>
    </source>
</evidence>
<sequence length="64" mass="7405">MKDLGMVVYGEDESNTRENERDNGSMKKIVWYILVVGVRREMEGFGLLTFNFQEVGMKMNDPVT</sequence>
<organism evidence="2 3">
    <name type="scientific">Trifolium subterraneum</name>
    <name type="common">Subterranean clover</name>
    <dbReference type="NCBI Taxonomy" id="3900"/>
    <lineage>
        <taxon>Eukaryota</taxon>
        <taxon>Viridiplantae</taxon>
        <taxon>Streptophyta</taxon>
        <taxon>Embryophyta</taxon>
        <taxon>Tracheophyta</taxon>
        <taxon>Spermatophyta</taxon>
        <taxon>Magnoliopsida</taxon>
        <taxon>eudicotyledons</taxon>
        <taxon>Gunneridae</taxon>
        <taxon>Pentapetalae</taxon>
        <taxon>rosids</taxon>
        <taxon>fabids</taxon>
        <taxon>Fabales</taxon>
        <taxon>Fabaceae</taxon>
        <taxon>Papilionoideae</taxon>
        <taxon>50 kb inversion clade</taxon>
        <taxon>NPAAA clade</taxon>
        <taxon>Hologalegina</taxon>
        <taxon>IRL clade</taxon>
        <taxon>Trifolieae</taxon>
        <taxon>Trifolium</taxon>
    </lineage>
</organism>
<accession>A0A2Z6N885</accession>
<dbReference type="EMBL" id="DF973842">
    <property type="protein sequence ID" value="GAU41058.1"/>
    <property type="molecule type" value="Genomic_DNA"/>
</dbReference>